<evidence type="ECO:0000259" key="10">
    <source>
        <dbReference type="Pfam" id="PF25876"/>
    </source>
</evidence>
<dbReference type="Gene3D" id="2.40.50.100">
    <property type="match status" value="1"/>
</dbReference>
<feature type="coiled-coil region" evidence="7">
    <location>
        <begin position="132"/>
        <end position="162"/>
    </location>
</feature>
<dbReference type="FunCoup" id="B4CZ50">
    <property type="interactions" value="190"/>
</dbReference>
<keyword evidence="7" id="KW-0175">Coiled coil</keyword>
<feature type="domain" description="Multidrug resistance protein MdtA-like C-terminal permuted SH3" evidence="13">
    <location>
        <begin position="330"/>
        <end position="394"/>
    </location>
</feature>
<dbReference type="Pfam" id="PF25876">
    <property type="entry name" value="HH_MFP_RND"/>
    <property type="match status" value="1"/>
</dbReference>
<evidence type="ECO:0000256" key="5">
    <source>
        <dbReference type="ARBA" id="ARBA00022519"/>
    </source>
</evidence>
<keyword evidence="5" id="KW-0997">Cell inner membrane</keyword>
<comment type="caution">
    <text evidence="14">The sequence shown here is derived from an EMBL/GenBank/DDBJ whole genome shotgun (WGS) entry which is preliminary data.</text>
</comment>
<evidence type="ECO:0000256" key="7">
    <source>
        <dbReference type="SAM" id="Coils"/>
    </source>
</evidence>
<keyword evidence="9" id="KW-1133">Transmembrane helix</keyword>
<evidence type="ECO:0000256" key="1">
    <source>
        <dbReference type="ARBA" id="ARBA00004236"/>
    </source>
</evidence>
<feature type="domain" description="Multidrug resistance protein MdtA-like beta-barrel" evidence="12">
    <location>
        <begin position="241"/>
        <end position="323"/>
    </location>
</feature>
<feature type="region of interest" description="Disordered" evidence="8">
    <location>
        <begin position="1"/>
        <end position="20"/>
    </location>
</feature>
<evidence type="ECO:0000256" key="9">
    <source>
        <dbReference type="SAM" id="Phobius"/>
    </source>
</evidence>
<dbReference type="Pfam" id="PF25944">
    <property type="entry name" value="Beta-barrel_RND"/>
    <property type="match status" value="1"/>
</dbReference>
<protein>
    <submittedName>
        <fullName evidence="14">Efflux transporter, RND family, MFP subunit</fullName>
    </submittedName>
</protein>
<dbReference type="Pfam" id="PF25917">
    <property type="entry name" value="BSH_RND"/>
    <property type="match status" value="1"/>
</dbReference>
<keyword evidence="6 9" id="KW-0472">Membrane</keyword>
<dbReference type="PANTHER" id="PTHR30469:SF12">
    <property type="entry name" value="MULTIDRUG RESISTANCE PROTEIN MDTA"/>
    <property type="match status" value="1"/>
</dbReference>
<evidence type="ECO:0000259" key="13">
    <source>
        <dbReference type="Pfam" id="PF25967"/>
    </source>
</evidence>
<proteinExistence type="inferred from homology"/>
<dbReference type="Gene3D" id="2.40.420.20">
    <property type="match status" value="1"/>
</dbReference>
<evidence type="ECO:0000256" key="6">
    <source>
        <dbReference type="ARBA" id="ARBA00023136"/>
    </source>
</evidence>
<dbReference type="InterPro" id="IPR058625">
    <property type="entry name" value="MdtA-like_BSH"/>
</dbReference>
<dbReference type="eggNOG" id="COG0845">
    <property type="taxonomic scope" value="Bacteria"/>
</dbReference>
<evidence type="ECO:0000259" key="12">
    <source>
        <dbReference type="Pfam" id="PF25944"/>
    </source>
</evidence>
<feature type="transmembrane region" description="Helical" evidence="9">
    <location>
        <begin position="28"/>
        <end position="45"/>
    </location>
</feature>
<feature type="compositionally biased region" description="Basic and acidic residues" evidence="8">
    <location>
        <begin position="427"/>
        <end position="436"/>
    </location>
</feature>
<organism evidence="14 15">
    <name type="scientific">Chthoniobacter flavus Ellin428</name>
    <dbReference type="NCBI Taxonomy" id="497964"/>
    <lineage>
        <taxon>Bacteria</taxon>
        <taxon>Pseudomonadati</taxon>
        <taxon>Verrucomicrobiota</taxon>
        <taxon>Spartobacteria</taxon>
        <taxon>Chthoniobacterales</taxon>
        <taxon>Chthoniobacteraceae</taxon>
        <taxon>Chthoniobacter</taxon>
    </lineage>
</organism>
<accession>B4CZ50</accession>
<dbReference type="PANTHER" id="PTHR30469">
    <property type="entry name" value="MULTIDRUG RESISTANCE PROTEIN MDTA"/>
    <property type="match status" value="1"/>
</dbReference>
<dbReference type="InterPro" id="IPR058626">
    <property type="entry name" value="MdtA-like_b-barrel"/>
</dbReference>
<evidence type="ECO:0000256" key="2">
    <source>
        <dbReference type="ARBA" id="ARBA00009477"/>
    </source>
</evidence>
<dbReference type="AlphaFoldDB" id="B4CZ50"/>
<evidence type="ECO:0000313" key="14">
    <source>
        <dbReference type="EMBL" id="EDY20741.1"/>
    </source>
</evidence>
<dbReference type="NCBIfam" id="TIGR01730">
    <property type="entry name" value="RND_mfp"/>
    <property type="match status" value="1"/>
</dbReference>
<evidence type="ECO:0000256" key="8">
    <source>
        <dbReference type="SAM" id="MobiDB-lite"/>
    </source>
</evidence>
<comment type="similarity">
    <text evidence="2">Belongs to the membrane fusion protein (MFP) (TC 8.A.1) family.</text>
</comment>
<dbReference type="EMBL" id="ABVL01000004">
    <property type="protein sequence ID" value="EDY20741.1"/>
    <property type="molecule type" value="Genomic_DNA"/>
</dbReference>
<dbReference type="Gene3D" id="1.10.287.470">
    <property type="entry name" value="Helix hairpin bin"/>
    <property type="match status" value="1"/>
</dbReference>
<dbReference type="InterPro" id="IPR058624">
    <property type="entry name" value="MdtA-like_HH"/>
</dbReference>
<dbReference type="InterPro" id="IPR006143">
    <property type="entry name" value="RND_pump_MFP"/>
</dbReference>
<evidence type="ECO:0000259" key="11">
    <source>
        <dbReference type="Pfam" id="PF25917"/>
    </source>
</evidence>
<keyword evidence="15" id="KW-1185">Reference proteome</keyword>
<evidence type="ECO:0000313" key="15">
    <source>
        <dbReference type="Proteomes" id="UP000005824"/>
    </source>
</evidence>
<name>B4CZ50_9BACT</name>
<dbReference type="InterPro" id="IPR058627">
    <property type="entry name" value="MdtA-like_C"/>
</dbReference>
<dbReference type="InParanoid" id="B4CZ50"/>
<dbReference type="SUPFAM" id="SSF111369">
    <property type="entry name" value="HlyD-like secretion proteins"/>
    <property type="match status" value="1"/>
</dbReference>
<feature type="compositionally biased region" description="Basic residues" evidence="8">
    <location>
        <begin position="407"/>
        <end position="425"/>
    </location>
</feature>
<keyword evidence="3" id="KW-0813">Transport</keyword>
<keyword evidence="9" id="KW-0812">Transmembrane</keyword>
<keyword evidence="4" id="KW-1003">Cell membrane</keyword>
<sequence length="436" mass="47599">MANYIELEPTPAKPRPNLQQPEPKKGGWLIWVILLALVLGGIWFYTHRPASTATTGSGGKGRGAGGPVPVVVGAVTKKDVPIYLEGIGTIQALNTVTVRTRVDGQLEKVAFEEGQDVKAGDVLAIIDQAPYKAAVEQAQAKLKQDQAQLNNAKLDYDRYADLVAKKVISSQQYDTQKALVAQFEGTVANDTAAVESAKVNLNYTTIVSPLDGRTGIRLVDQGNIVHAADTTGLVVITQLHPISLIFTLPEQSLTAIHKETADGKELAVLAMDRDDKTKLDTGKLSVIDNQIDITTGTIKLKATFENKDLMLWPGEFINAHLHLSTQKDGLVVPASVIQHGPNGTYVFVVQDDQTVQIREVKVTRKENGDMAQTEDGEALIESGLAEGEKVVVDGQYKLQNGFQDRRLPRRRSWPGGRARGRHQARQPRTERAQEEQ</sequence>
<dbReference type="Pfam" id="PF25967">
    <property type="entry name" value="RND-MFP_C"/>
    <property type="match status" value="1"/>
</dbReference>
<dbReference type="GO" id="GO:1990281">
    <property type="term" value="C:efflux pump complex"/>
    <property type="evidence" value="ECO:0007669"/>
    <property type="project" value="TreeGrafter"/>
</dbReference>
<dbReference type="GO" id="GO:0015562">
    <property type="term" value="F:efflux transmembrane transporter activity"/>
    <property type="evidence" value="ECO:0007669"/>
    <property type="project" value="TreeGrafter"/>
</dbReference>
<evidence type="ECO:0000256" key="4">
    <source>
        <dbReference type="ARBA" id="ARBA00022475"/>
    </source>
</evidence>
<comment type="subcellular location">
    <subcellularLocation>
        <location evidence="1">Cell membrane</location>
    </subcellularLocation>
</comment>
<dbReference type="FunFam" id="2.40.30.170:FF:000006">
    <property type="entry name" value="Multidrug resistance protein MdtA"/>
    <property type="match status" value="1"/>
</dbReference>
<evidence type="ECO:0000256" key="3">
    <source>
        <dbReference type="ARBA" id="ARBA00022448"/>
    </source>
</evidence>
<dbReference type="STRING" id="497964.CfE428DRAFT_1938"/>
<reference evidence="14 15" key="1">
    <citation type="journal article" date="2011" name="J. Bacteriol.">
        <title>Genome sequence of Chthoniobacter flavus Ellin428, an aerobic heterotrophic soil bacterium.</title>
        <authorList>
            <person name="Kant R."/>
            <person name="van Passel M.W."/>
            <person name="Palva A."/>
            <person name="Lucas S."/>
            <person name="Lapidus A."/>
            <person name="Glavina Del Rio T."/>
            <person name="Dalin E."/>
            <person name="Tice H."/>
            <person name="Bruce D."/>
            <person name="Goodwin L."/>
            <person name="Pitluck S."/>
            <person name="Larimer F.W."/>
            <person name="Land M.L."/>
            <person name="Hauser L."/>
            <person name="Sangwan P."/>
            <person name="de Vos W.M."/>
            <person name="Janssen P.H."/>
            <person name="Smidt H."/>
        </authorList>
    </citation>
    <scope>NUCLEOTIDE SEQUENCE [LARGE SCALE GENOMIC DNA]</scope>
    <source>
        <strain evidence="14 15">Ellin428</strain>
    </source>
</reference>
<dbReference type="RefSeq" id="WP_006979263.1">
    <property type="nucleotide sequence ID" value="NZ_ABVL01000004.1"/>
</dbReference>
<gene>
    <name evidence="14" type="ORF">CfE428DRAFT_1938</name>
</gene>
<dbReference type="Gene3D" id="2.40.30.170">
    <property type="match status" value="1"/>
</dbReference>
<dbReference type="Proteomes" id="UP000005824">
    <property type="component" value="Unassembled WGS sequence"/>
</dbReference>
<feature type="region of interest" description="Disordered" evidence="8">
    <location>
        <begin position="402"/>
        <end position="436"/>
    </location>
</feature>
<feature type="domain" description="Multidrug resistance protein MdtA-like alpha-helical hairpin" evidence="10">
    <location>
        <begin position="136"/>
        <end position="204"/>
    </location>
</feature>
<feature type="domain" description="Multidrug resistance protein MdtA-like barrel-sandwich hybrid" evidence="11">
    <location>
        <begin position="94"/>
        <end position="237"/>
    </location>
</feature>